<dbReference type="NCBIfam" id="TIGR04228">
    <property type="entry name" value="isopep_sspB_C2"/>
    <property type="match status" value="1"/>
</dbReference>
<name>A0ABN9Z0M1_9LACO</name>
<comment type="caution">
    <text evidence="6">The sequence shown here is derived from an EMBL/GenBank/DDBJ whole genome shotgun (WGS) entry which is preliminary data.</text>
</comment>
<dbReference type="EMBL" id="CAUZLR010000010">
    <property type="protein sequence ID" value="CAK1251552.1"/>
    <property type="molecule type" value="Genomic_DNA"/>
</dbReference>
<proteinExistence type="predicted"/>
<evidence type="ECO:0000259" key="3">
    <source>
        <dbReference type="Pfam" id="PF16364"/>
    </source>
</evidence>
<protein>
    <submittedName>
        <fullName evidence="6">Membrane protein TolA involved in colicin uptake (TolA)</fullName>
    </submittedName>
</protein>
<dbReference type="NCBIfam" id="TIGR03715">
    <property type="entry name" value="KxYKxGKxW"/>
    <property type="match status" value="1"/>
</dbReference>
<feature type="domain" description="Antigen I/II N-terminal" evidence="5">
    <location>
        <begin position="85"/>
        <end position="150"/>
    </location>
</feature>
<gene>
    <name evidence="6" type="ORF">R54839_PPFHFPJH_01395</name>
</gene>
<dbReference type="Pfam" id="PF16364">
    <property type="entry name" value="Antigen_C"/>
    <property type="match status" value="1"/>
</dbReference>
<dbReference type="InterPro" id="IPR022263">
    <property type="entry name" value="KxYKxGKxW"/>
</dbReference>
<dbReference type="Gene3D" id="2.60.40.740">
    <property type="match status" value="2"/>
</dbReference>
<dbReference type="Pfam" id="PF17998">
    <property type="entry name" value="AgI_II_C2"/>
    <property type="match status" value="1"/>
</dbReference>
<organism evidence="6 7">
    <name type="scientific">Fructobacillus fructosus</name>
    <dbReference type="NCBI Taxonomy" id="1631"/>
    <lineage>
        <taxon>Bacteria</taxon>
        <taxon>Bacillati</taxon>
        <taxon>Bacillota</taxon>
        <taxon>Bacilli</taxon>
        <taxon>Lactobacillales</taxon>
        <taxon>Lactobacillaceae</taxon>
        <taxon>Fructobacillus</taxon>
    </lineage>
</organism>
<reference evidence="6 7" key="1">
    <citation type="submission" date="2023-10" db="EMBL/GenBank/DDBJ databases">
        <authorList>
            <person name="Botero Cardona J."/>
        </authorList>
    </citation>
    <scope>NUCLEOTIDE SEQUENCE [LARGE SCALE GENOMIC DNA]</scope>
    <source>
        <strain evidence="6 7">R-54839</strain>
    </source>
</reference>
<evidence type="ECO:0000259" key="5">
    <source>
        <dbReference type="Pfam" id="PF18652"/>
    </source>
</evidence>
<feature type="domain" description="Cell surface antigen C-terminal" evidence="3">
    <location>
        <begin position="699"/>
        <end position="861"/>
    </location>
</feature>
<evidence type="ECO:0000313" key="6">
    <source>
        <dbReference type="EMBL" id="CAK1251552.1"/>
    </source>
</evidence>
<evidence type="ECO:0000313" key="7">
    <source>
        <dbReference type="Proteomes" id="UP001314261"/>
    </source>
</evidence>
<keyword evidence="7" id="KW-1185">Reference proteome</keyword>
<dbReference type="InterPro" id="IPR041324">
    <property type="entry name" value="AgI/II_N"/>
</dbReference>
<dbReference type="Pfam" id="PF19258">
    <property type="entry name" value="KxYKxGKxW_sig"/>
    <property type="match status" value="1"/>
</dbReference>
<feature type="compositionally biased region" description="Polar residues" evidence="2">
    <location>
        <begin position="894"/>
        <end position="903"/>
    </location>
</feature>
<dbReference type="Pfam" id="PF18652">
    <property type="entry name" value="Adhesin_P1_N"/>
    <property type="match status" value="1"/>
</dbReference>
<feature type="region of interest" description="Disordered" evidence="2">
    <location>
        <begin position="96"/>
        <end position="136"/>
    </location>
</feature>
<evidence type="ECO:0000256" key="2">
    <source>
        <dbReference type="SAM" id="MobiDB-lite"/>
    </source>
</evidence>
<feature type="region of interest" description="Disordered" evidence="2">
    <location>
        <begin position="47"/>
        <end position="71"/>
    </location>
</feature>
<evidence type="ECO:0000256" key="1">
    <source>
        <dbReference type="ARBA" id="ARBA00022729"/>
    </source>
</evidence>
<dbReference type="Proteomes" id="UP001314261">
    <property type="component" value="Unassembled WGS sequence"/>
</dbReference>
<sequence length="942" mass="103632">MPNQSINVKQHFKMYKAGKHWLYTSLAAITLLSGGVALSQSVSADEIEPATTTQGQGQTQQTSSNSQDATTNKAEMHKVNGLQDSHDSLNQATEVAKSSGVSVTDNGTSTKTVTQEQIPSEREAVKADENTQTKQVEQATNNINSLKESNQKVTDAVNDAKNNGVILTQDNTVTKEAKEASQDAQAQADNLKKLSSEKKADNEYVAEALKGTTDYTKEPSEDKGGLKFVNTNQKPTALISSDYGDKKIPFSQIQVPNAVSVNVQQGAQAGTNASLQPFLGKANAIDPNVPFYTTYSGDTYRVNGLTVTPTDGGPSQSAYLIYKINSVQSIKSNKGSYVAFHESQNTGNGQDRGAHSLSIFITNASYADIDAKLYSENGQPLNIKTAITYNDIDIEQGIRENSGNILNLTYSHDTKVAEDGTVYSTSSHDLNGNETDEGQYIAIGQGNDFSHKFYNPYSQQMNPDTGEYGVSTDGYDTFRYDLFGTDDRLKTVSPKIITGNYHLYDENQSVTVHKTDLQYQPVVQPHKSETNEDDDNNNTKPVMRGDMVKYYVNQDYSGYKDAALNDSNVVVSPGAYDNYDAKTTATHGSEKTYLMPEGYKFDADSIAKDVKNGQLLTNDEFVYQYDDNAHKFTITAKDGKDFLNKYIRTGRILVTVFDTVVNSNVDGEIQNTAYQVDFESETGRSFKTETVHNPLPKIEPDKDVVAGVGNRTSLNNQNIDINQLFDYELKSSNRPANYGGKTNEWSITDQTDTAHDLLTGQYTFLNSGGDLTDENGQKISKDQVLDSSYFTVVMDGNGKVSIHATEKYLKLIDLPANKKIAVSWTAYLQTKRIAYGDVKNVLTESFNNQNQKSKEVLTHTPRPDIKNPVTNNYYTTNNYTQHQAQIQQVSSKPTFENNIQPSTPELPETGKKSANDHGVELLSLAAIGASLAFSIGKQKKTF</sequence>
<feature type="compositionally biased region" description="Low complexity" evidence="2">
    <location>
        <begin position="50"/>
        <end position="71"/>
    </location>
</feature>
<dbReference type="InterPro" id="IPR026345">
    <property type="entry name" value="Adh_isopep-form_adh_dom"/>
</dbReference>
<evidence type="ECO:0000259" key="4">
    <source>
        <dbReference type="Pfam" id="PF17998"/>
    </source>
</evidence>
<dbReference type="InterPro" id="IPR032300">
    <property type="entry name" value="Antigen_C"/>
</dbReference>
<accession>A0ABN9Z0M1</accession>
<feature type="compositionally biased region" description="Polar residues" evidence="2">
    <location>
        <begin position="99"/>
        <end position="118"/>
    </location>
</feature>
<keyword evidence="1" id="KW-0732">Signal</keyword>
<feature type="domain" description="Adhesin isopeptide-forming adherence" evidence="4">
    <location>
        <begin position="525"/>
        <end position="695"/>
    </location>
</feature>
<feature type="compositionally biased region" description="Basic and acidic residues" evidence="2">
    <location>
        <begin position="119"/>
        <end position="131"/>
    </location>
</feature>
<feature type="region of interest" description="Disordered" evidence="2">
    <location>
        <begin position="894"/>
        <end position="914"/>
    </location>
</feature>
<dbReference type="RefSeq" id="WP_338346370.1">
    <property type="nucleotide sequence ID" value="NZ_CAUZLR010000010.1"/>
</dbReference>